<protein>
    <submittedName>
        <fullName evidence="2">Uncharacterized protein</fullName>
    </submittedName>
</protein>
<reference evidence="2" key="1">
    <citation type="submission" date="2019-05" db="EMBL/GenBank/DDBJ databases">
        <authorList>
            <person name="Piombo E."/>
        </authorList>
    </citation>
    <scope>NUCLEOTIDE SEQUENCE</scope>
    <source>
        <strain evidence="2">C2S</strain>
    </source>
</reference>
<keyword evidence="1" id="KW-0472">Membrane</keyword>
<dbReference type="AlphaFoldDB" id="A0A9Q9U506"/>
<gene>
    <name evidence="2" type="ORF">C2S_13988</name>
</gene>
<dbReference type="EMBL" id="CABFJX010000023">
    <property type="protein sequence ID" value="VTT58618.1"/>
    <property type="molecule type" value="Genomic_DNA"/>
</dbReference>
<sequence>MGPHYGHFWISGSCLTATYMVLWTRGDIVGLFPINTSELHRGLRVILTAIDVTQYWIQGTSRRLCQVLDGRQQGTKAGSNHLRNSKTKLYPIALLYCYTLVVIHLLVAAYIWRNRFEELEAGWEDRLRRGLLKEDQSSSLQSAYKHTNVILSQSLHTGGRRHR</sequence>
<feature type="transmembrane region" description="Helical" evidence="1">
    <location>
        <begin position="6"/>
        <end position="24"/>
    </location>
</feature>
<evidence type="ECO:0000313" key="3">
    <source>
        <dbReference type="Proteomes" id="UP000760494"/>
    </source>
</evidence>
<accession>A0A9Q9U506</accession>
<evidence type="ECO:0000313" key="2">
    <source>
        <dbReference type="EMBL" id="VTT58618.1"/>
    </source>
</evidence>
<evidence type="ECO:0000256" key="1">
    <source>
        <dbReference type="SAM" id="Phobius"/>
    </source>
</evidence>
<feature type="transmembrane region" description="Helical" evidence="1">
    <location>
        <begin position="89"/>
        <end position="112"/>
    </location>
</feature>
<proteinExistence type="predicted"/>
<organism evidence="2 3">
    <name type="scientific">Fusarium fujikuroi</name>
    <name type="common">Bakanae and foot rot disease fungus</name>
    <name type="synonym">Gibberella fujikuroi</name>
    <dbReference type="NCBI Taxonomy" id="5127"/>
    <lineage>
        <taxon>Eukaryota</taxon>
        <taxon>Fungi</taxon>
        <taxon>Dikarya</taxon>
        <taxon>Ascomycota</taxon>
        <taxon>Pezizomycotina</taxon>
        <taxon>Sordariomycetes</taxon>
        <taxon>Hypocreomycetidae</taxon>
        <taxon>Hypocreales</taxon>
        <taxon>Nectriaceae</taxon>
        <taxon>Fusarium</taxon>
        <taxon>Fusarium fujikuroi species complex</taxon>
    </lineage>
</organism>
<keyword evidence="1" id="KW-1133">Transmembrane helix</keyword>
<comment type="caution">
    <text evidence="2">The sequence shown here is derived from an EMBL/GenBank/DDBJ whole genome shotgun (WGS) entry which is preliminary data.</text>
</comment>
<name>A0A9Q9U506_FUSFU</name>
<keyword evidence="1" id="KW-0812">Transmembrane</keyword>
<dbReference type="Proteomes" id="UP000760494">
    <property type="component" value="Unassembled WGS sequence"/>
</dbReference>